<reference evidence="3" key="1">
    <citation type="submission" date="2011-02" db="EMBL/GenBank/DDBJ databases">
        <title>The Genome Sequence of Capsaspora owczarzaki ATCC 30864.</title>
        <authorList>
            <person name="Russ C."/>
            <person name="Cuomo C."/>
            <person name="Burger G."/>
            <person name="Gray M.W."/>
            <person name="Holland P.W.H."/>
            <person name="King N."/>
            <person name="Lang F.B.F."/>
            <person name="Roger A.J."/>
            <person name="Ruiz-Trillo I."/>
            <person name="Young S.K."/>
            <person name="Zeng Q."/>
            <person name="Gargeya S."/>
            <person name="Alvarado L."/>
            <person name="Berlin A."/>
            <person name="Chapman S.B."/>
            <person name="Chen Z."/>
            <person name="Freedman E."/>
            <person name="Gellesch M."/>
            <person name="Goldberg J."/>
            <person name="Griggs A."/>
            <person name="Gujja S."/>
            <person name="Heilman E."/>
            <person name="Heiman D."/>
            <person name="Howarth C."/>
            <person name="Mehta T."/>
            <person name="Neiman D."/>
            <person name="Pearson M."/>
            <person name="Roberts A."/>
            <person name="Saif S."/>
            <person name="Shea T."/>
            <person name="Shenoy N."/>
            <person name="Sisk P."/>
            <person name="Stolte C."/>
            <person name="Sykes S."/>
            <person name="White J."/>
            <person name="Yandava C."/>
            <person name="Haas B."/>
            <person name="Nusbaum C."/>
            <person name="Birren B."/>
        </authorList>
    </citation>
    <scope>NUCLEOTIDE SEQUENCE</scope>
    <source>
        <strain evidence="3">ATCC 30864</strain>
    </source>
</reference>
<organism evidence="2 3">
    <name type="scientific">Capsaspora owczarzaki (strain ATCC 30864)</name>
    <dbReference type="NCBI Taxonomy" id="595528"/>
    <lineage>
        <taxon>Eukaryota</taxon>
        <taxon>Filasterea</taxon>
        <taxon>Capsaspora</taxon>
    </lineage>
</organism>
<evidence type="ECO:0000313" key="2">
    <source>
        <dbReference type="EMBL" id="KJE92440.1"/>
    </source>
</evidence>
<dbReference type="InParanoid" id="A0A0D2WN29"/>
<proteinExistence type="predicted"/>
<accession>A0A0D2WN29</accession>
<dbReference type="EMBL" id="KE346363">
    <property type="protein sequence ID" value="KJE92440.1"/>
    <property type="molecule type" value="Genomic_DNA"/>
</dbReference>
<keyword evidence="3" id="KW-1185">Reference proteome</keyword>
<sequence length="189" mass="20117">MVSCFFLRLQYGTRNKQNLLYCYEKQNIATSNNGHTQKGGGGAAFGPQSMARHDRQAVRTSKTNAASNQGTSHQQRRAPAKPSGTRPSAIAVNARFAPQLTQVVGVVDASSGNGGQGCARALHAGQCANHLVRGTETSTHCAIHKALQLVGRLCASPVNAAARLTKSGTGRPERARRPKSSRTADRERI</sequence>
<evidence type="ECO:0000313" key="3">
    <source>
        <dbReference type="Proteomes" id="UP000008743"/>
    </source>
</evidence>
<feature type="region of interest" description="Disordered" evidence="1">
    <location>
        <begin position="33"/>
        <end position="86"/>
    </location>
</feature>
<gene>
    <name evidence="2" type="ORF">CAOG_009660</name>
</gene>
<evidence type="ECO:0000256" key="1">
    <source>
        <dbReference type="SAM" id="MobiDB-lite"/>
    </source>
</evidence>
<feature type="region of interest" description="Disordered" evidence="1">
    <location>
        <begin position="163"/>
        <end position="189"/>
    </location>
</feature>
<dbReference type="Proteomes" id="UP000008743">
    <property type="component" value="Unassembled WGS sequence"/>
</dbReference>
<feature type="compositionally biased region" description="Polar residues" evidence="1">
    <location>
        <begin position="58"/>
        <end position="73"/>
    </location>
</feature>
<name>A0A0D2WN29_CAPO3</name>
<protein>
    <submittedName>
        <fullName evidence="2">Uncharacterized protein</fullName>
    </submittedName>
</protein>
<dbReference type="AlphaFoldDB" id="A0A0D2WN29"/>